<dbReference type="STRING" id="1312852.EG19_06845"/>
<evidence type="ECO:0000313" key="3">
    <source>
        <dbReference type="EMBL" id="KDA53198.1"/>
    </source>
</evidence>
<comment type="caution">
    <text evidence="3">The sequence shown here is derived from an EMBL/GenBank/DDBJ whole genome shotgun (WGS) entry which is preliminary data.</text>
</comment>
<dbReference type="InterPro" id="IPR019476">
    <property type="entry name" value="T4SS_TraD_DNA-bd"/>
</dbReference>
<organism evidence="3 4">
    <name type="scientific">Thermoanaerobaculum aquaticum</name>
    <dbReference type="NCBI Taxonomy" id="1312852"/>
    <lineage>
        <taxon>Bacteria</taxon>
        <taxon>Pseudomonadati</taxon>
        <taxon>Acidobacteriota</taxon>
        <taxon>Thermoanaerobaculia</taxon>
        <taxon>Thermoanaerobaculales</taxon>
        <taxon>Thermoanaerobaculaceae</taxon>
        <taxon>Thermoanaerobaculum</taxon>
    </lineage>
</organism>
<dbReference type="InterPro" id="IPR025662">
    <property type="entry name" value="Sigma_54_int_dom_ATP-bd_1"/>
</dbReference>
<dbReference type="InterPro" id="IPR051162">
    <property type="entry name" value="T4SS_component"/>
</dbReference>
<reference evidence="3 4" key="1">
    <citation type="submission" date="2014-04" db="EMBL/GenBank/DDBJ databases">
        <title>The Genome Sequence of Thermoanaerobaculum aquaticum MP-01, The First Cultivated Group 23 Acidobacterium.</title>
        <authorList>
            <person name="Stamps B.W."/>
            <person name="Losey N.A."/>
            <person name="Lawson P.A."/>
            <person name="Stevenson B.S."/>
        </authorList>
    </citation>
    <scope>NUCLEOTIDE SEQUENCE [LARGE SCALE GENOMIC DNA]</scope>
    <source>
        <strain evidence="3 4">MP-01</strain>
    </source>
</reference>
<dbReference type="PROSITE" id="PS00675">
    <property type="entry name" value="SIGMA54_INTERACT_1"/>
    <property type="match status" value="1"/>
</dbReference>
<keyword evidence="4" id="KW-1185">Reference proteome</keyword>
<protein>
    <recommendedName>
        <fullName evidence="5">Type IV secretion system coupling protein TraD DNA-binding domain-containing protein</fullName>
    </recommendedName>
</protein>
<gene>
    <name evidence="3" type="ORF">EG19_06845</name>
</gene>
<dbReference type="PANTHER" id="PTHR30121">
    <property type="entry name" value="UNCHARACTERIZED PROTEIN YJGR-RELATED"/>
    <property type="match status" value="1"/>
</dbReference>
<dbReference type="Proteomes" id="UP000027284">
    <property type="component" value="Unassembled WGS sequence"/>
</dbReference>
<dbReference type="Pfam" id="PF01935">
    <property type="entry name" value="DUF87"/>
    <property type="match status" value="1"/>
</dbReference>
<dbReference type="SUPFAM" id="SSF52540">
    <property type="entry name" value="P-loop containing nucleoside triphosphate hydrolases"/>
    <property type="match status" value="1"/>
</dbReference>
<dbReference type="CDD" id="cd01127">
    <property type="entry name" value="TrwB_TraG_TraD_VirD4"/>
    <property type="match status" value="2"/>
</dbReference>
<evidence type="ECO:0000313" key="4">
    <source>
        <dbReference type="Proteomes" id="UP000027284"/>
    </source>
</evidence>
<accession>A0A062XQV1</accession>
<dbReference type="Pfam" id="PF10412">
    <property type="entry name" value="TrwB_AAD_bind"/>
    <property type="match status" value="1"/>
</dbReference>
<dbReference type="AlphaFoldDB" id="A0A062XQV1"/>
<feature type="domain" description="Type IV secretion system coupling protein TraD DNA-binding" evidence="2">
    <location>
        <begin position="564"/>
        <end position="648"/>
    </location>
</feature>
<dbReference type="EMBL" id="JMFG01000025">
    <property type="protein sequence ID" value="KDA53198.1"/>
    <property type="molecule type" value="Genomic_DNA"/>
</dbReference>
<name>A0A062XQV1_9BACT</name>
<dbReference type="PANTHER" id="PTHR30121:SF6">
    <property type="entry name" value="SLR6007 PROTEIN"/>
    <property type="match status" value="1"/>
</dbReference>
<dbReference type="InterPro" id="IPR027417">
    <property type="entry name" value="P-loop_NTPase"/>
</dbReference>
<sequence length="735" mass="82994">MPHHAWSTVTDQKHFESLWQPMEWEMSSVAEIRRREGRVSLETIRPRPVLGKTSTKQEATNDHGETVYFIHAFLPRPSTMARLLRTMLLQPAPVVLQVALAPVQLAPQEEEAMVAEIARSEQYLQRRHTLVSEGAIAVPTILSRRAEAICEGLLGQLLRLQDAPFLMHILVASPQPLSPTLLETVGVEVTRPVGEQLQGNLAGLQMGGYDVAIPSTPSDRAILLGNLQHIEFTPWGNSSAPPSLRRVRWLVDAQEAAGAFRFPVATAEGLPGLGVQHVRMQPVPREASIYWQKCPAKKRTQVGESSYLGLTEPVYLAEQDRRQHVYIVGQTGTGKTTLIKKMIVADMQAGNGLAVIDPHGDLFDELLSHIPPHRLDDVVILDPTDTEYPVGVNLLECDPDQRYFVVREMRAIMERLIRDQFDQKAAEYAGPAFYQHMQMNMLLAMSNPDNPGTLLEFYEIFQHPNYWKRWLPLRWSDPQLARWTTQNLRNLDYTHRFNDSMTWGEYLSSKFEDFVFDPKLRLIFGQRRSTINLRQIMDGGQILLVNLAKGQLAEANSRFLGMVLMSKILAAAMERASLPPGQRRTFYLYVDEFQALATESFTLLLSEARKFGVALVLANQFLSQIRDQNIVQSIFGNVGTVISFRVGQADGEILETHFSPYFDVLDLTSLPNWNACVRPTVGGNRVIPFTMRTILLDAPRQKATAQAARERSRALYGRPRELVEAEIRGQLMCED</sequence>
<dbReference type="InterPro" id="IPR002789">
    <property type="entry name" value="HerA_central"/>
</dbReference>
<evidence type="ECO:0008006" key="5">
    <source>
        <dbReference type="Google" id="ProtNLM"/>
    </source>
</evidence>
<feature type="domain" description="Helicase HerA central" evidence="1">
    <location>
        <begin position="320"/>
        <end position="422"/>
    </location>
</feature>
<evidence type="ECO:0000259" key="2">
    <source>
        <dbReference type="Pfam" id="PF10412"/>
    </source>
</evidence>
<proteinExistence type="predicted"/>
<dbReference type="Gene3D" id="3.40.50.300">
    <property type="entry name" value="P-loop containing nucleotide triphosphate hydrolases"/>
    <property type="match status" value="2"/>
</dbReference>
<evidence type="ECO:0000259" key="1">
    <source>
        <dbReference type="Pfam" id="PF01935"/>
    </source>
</evidence>